<proteinExistence type="predicted"/>
<dbReference type="InterPro" id="IPR014825">
    <property type="entry name" value="DNA_alkylation"/>
</dbReference>
<gene>
    <name evidence="1" type="ORF">S06H3_17110</name>
</gene>
<feature type="non-terminal residue" evidence="1">
    <location>
        <position position="215"/>
    </location>
</feature>
<dbReference type="Gene3D" id="1.25.10.90">
    <property type="match status" value="1"/>
</dbReference>
<comment type="caution">
    <text evidence="1">The sequence shown here is derived from an EMBL/GenBank/DDBJ whole genome shotgun (WGS) entry which is preliminary data.</text>
</comment>
<accession>X1KCG1</accession>
<evidence type="ECO:0008006" key="2">
    <source>
        <dbReference type="Google" id="ProtNLM"/>
    </source>
</evidence>
<dbReference type="PANTHER" id="PTHR34070">
    <property type="entry name" value="ARMADILLO-TYPE FOLD"/>
    <property type="match status" value="1"/>
</dbReference>
<evidence type="ECO:0000313" key="1">
    <source>
        <dbReference type="EMBL" id="GAI04712.1"/>
    </source>
</evidence>
<dbReference type="PANTHER" id="PTHR34070:SF1">
    <property type="entry name" value="DNA ALKYLATION REPAIR PROTEIN"/>
    <property type="match status" value="1"/>
</dbReference>
<sequence>MNENIQKQIRRLGNKEYAARLRKYFKTGKGEYGEGDRFLGIQVPVLRKIARKYRKISIGEVSELVKSQFHEERLFCLLVLVESFKRANDKDKKIIYTLYLSNTKFINNWDLVDASAGHIIGAYLLTRDKKPIYVLARSKNIWERRISIMSTSYFMKYNRFVDTLNIAEMLLGDEEDLIHKAVGWMLREIGKRDFELEERFLGKYYKSMPRTMLRY</sequence>
<organism evidence="1">
    <name type="scientific">marine sediment metagenome</name>
    <dbReference type="NCBI Taxonomy" id="412755"/>
    <lineage>
        <taxon>unclassified sequences</taxon>
        <taxon>metagenomes</taxon>
        <taxon>ecological metagenomes</taxon>
    </lineage>
</organism>
<dbReference type="SUPFAM" id="SSF48371">
    <property type="entry name" value="ARM repeat"/>
    <property type="match status" value="1"/>
</dbReference>
<name>X1KCG1_9ZZZZ</name>
<dbReference type="Pfam" id="PF08713">
    <property type="entry name" value="DNA_alkylation"/>
    <property type="match status" value="1"/>
</dbReference>
<dbReference type="CDD" id="cd06561">
    <property type="entry name" value="AlkD_like"/>
    <property type="match status" value="1"/>
</dbReference>
<dbReference type="InterPro" id="IPR016024">
    <property type="entry name" value="ARM-type_fold"/>
</dbReference>
<dbReference type="EMBL" id="BARV01008522">
    <property type="protein sequence ID" value="GAI04712.1"/>
    <property type="molecule type" value="Genomic_DNA"/>
</dbReference>
<reference evidence="1" key="1">
    <citation type="journal article" date="2014" name="Front. Microbiol.">
        <title>High frequency of phylogenetically diverse reductive dehalogenase-homologous genes in deep subseafloor sedimentary metagenomes.</title>
        <authorList>
            <person name="Kawai M."/>
            <person name="Futagami T."/>
            <person name="Toyoda A."/>
            <person name="Takaki Y."/>
            <person name="Nishi S."/>
            <person name="Hori S."/>
            <person name="Arai W."/>
            <person name="Tsubouchi T."/>
            <person name="Morono Y."/>
            <person name="Uchiyama I."/>
            <person name="Ito T."/>
            <person name="Fujiyama A."/>
            <person name="Inagaki F."/>
            <person name="Takami H."/>
        </authorList>
    </citation>
    <scope>NUCLEOTIDE SEQUENCE</scope>
    <source>
        <strain evidence="1">Expedition CK06-06</strain>
    </source>
</reference>
<dbReference type="AlphaFoldDB" id="X1KCG1"/>
<protein>
    <recommendedName>
        <fullName evidence="2">DNA alkylation repair enzyme</fullName>
    </recommendedName>
</protein>